<evidence type="ECO:0000313" key="2">
    <source>
        <dbReference type="Proteomes" id="UP000294848"/>
    </source>
</evidence>
<proteinExistence type="predicted"/>
<dbReference type="AlphaFoldDB" id="A0A4R6GWF4"/>
<accession>A0A4R6GWF4</accession>
<protein>
    <submittedName>
        <fullName evidence="1">Uncharacterized protein</fullName>
    </submittedName>
</protein>
<dbReference type="EMBL" id="SNWI01000007">
    <property type="protein sequence ID" value="TDN99094.1"/>
    <property type="molecule type" value="Genomic_DNA"/>
</dbReference>
<comment type="caution">
    <text evidence="1">The sequence shown here is derived from an EMBL/GenBank/DDBJ whole genome shotgun (WGS) entry which is preliminary data.</text>
</comment>
<organism evidence="1 2">
    <name type="scientific">Sunxiuqinia elliptica</name>
    <dbReference type="NCBI Taxonomy" id="655355"/>
    <lineage>
        <taxon>Bacteria</taxon>
        <taxon>Pseudomonadati</taxon>
        <taxon>Bacteroidota</taxon>
        <taxon>Bacteroidia</taxon>
        <taxon>Marinilabiliales</taxon>
        <taxon>Prolixibacteraceae</taxon>
        <taxon>Sunxiuqinia</taxon>
    </lineage>
</organism>
<evidence type="ECO:0000313" key="1">
    <source>
        <dbReference type="EMBL" id="TDN99094.1"/>
    </source>
</evidence>
<dbReference type="Proteomes" id="UP000294848">
    <property type="component" value="Unassembled WGS sequence"/>
</dbReference>
<gene>
    <name evidence="1" type="ORF">DET52_107226</name>
</gene>
<name>A0A4R6GWF4_9BACT</name>
<reference evidence="1 2" key="1">
    <citation type="submission" date="2019-03" db="EMBL/GenBank/DDBJ databases">
        <title>Freshwater and sediment microbial communities from various areas in North America, analyzing microbe dynamics in response to fracking.</title>
        <authorList>
            <person name="Lamendella R."/>
        </authorList>
    </citation>
    <scope>NUCLEOTIDE SEQUENCE [LARGE SCALE GENOMIC DNA]</scope>
    <source>
        <strain evidence="1 2">114D</strain>
    </source>
</reference>
<sequence length="42" mass="4883">MIFCVRGHIFRLDKAAFAKNILSFEGENIKYQPNSDIKIIIK</sequence>